<organism evidence="2 3">
    <name type="scientific">Sphaerosporella brunnea</name>
    <dbReference type="NCBI Taxonomy" id="1250544"/>
    <lineage>
        <taxon>Eukaryota</taxon>
        <taxon>Fungi</taxon>
        <taxon>Dikarya</taxon>
        <taxon>Ascomycota</taxon>
        <taxon>Pezizomycotina</taxon>
        <taxon>Pezizomycetes</taxon>
        <taxon>Pezizales</taxon>
        <taxon>Pyronemataceae</taxon>
        <taxon>Sphaerosporella</taxon>
    </lineage>
</organism>
<dbReference type="SUPFAM" id="SSF46689">
    <property type="entry name" value="Homeodomain-like"/>
    <property type="match status" value="2"/>
</dbReference>
<dbReference type="Proteomes" id="UP000326924">
    <property type="component" value="Unassembled WGS sequence"/>
</dbReference>
<dbReference type="EMBL" id="VXIS01000011">
    <property type="protein sequence ID" value="KAA8913937.1"/>
    <property type="molecule type" value="Genomic_DNA"/>
</dbReference>
<dbReference type="AlphaFoldDB" id="A0A5J5F9C6"/>
<name>A0A5J5F9C6_9PEZI</name>
<reference evidence="2 3" key="1">
    <citation type="submission" date="2019-09" db="EMBL/GenBank/DDBJ databases">
        <title>Draft genome of the ectomycorrhizal ascomycete Sphaerosporella brunnea.</title>
        <authorList>
            <consortium name="DOE Joint Genome Institute"/>
            <person name="Benucci G.M."/>
            <person name="Marozzi G."/>
            <person name="Antonielli L."/>
            <person name="Sanchez S."/>
            <person name="Marco P."/>
            <person name="Wang X."/>
            <person name="Falini L.B."/>
            <person name="Barry K."/>
            <person name="Haridas S."/>
            <person name="Lipzen A."/>
            <person name="Labutti K."/>
            <person name="Grigoriev I.V."/>
            <person name="Murat C."/>
            <person name="Martin F."/>
            <person name="Albertini E."/>
            <person name="Donnini D."/>
            <person name="Bonito G."/>
        </authorList>
    </citation>
    <scope>NUCLEOTIDE SEQUENCE [LARGE SCALE GENOMIC DNA]</scope>
    <source>
        <strain evidence="2 3">Sb_GMNB300</strain>
    </source>
</reference>
<dbReference type="InterPro" id="IPR036388">
    <property type="entry name" value="WH-like_DNA-bd_sf"/>
</dbReference>
<keyword evidence="3" id="KW-1185">Reference proteome</keyword>
<accession>A0A5J5F9C6</accession>
<proteinExistence type="predicted"/>
<protein>
    <submittedName>
        <fullName evidence="2">Uncharacterized protein</fullName>
    </submittedName>
</protein>
<feature type="compositionally biased region" description="Low complexity" evidence="1">
    <location>
        <begin position="169"/>
        <end position="183"/>
    </location>
</feature>
<sequence>MRKCMNSPPEITPSLPSEYTEHESMAWNFSIRRARMWSGFSRYCSLRHFSFAASSLRLLYHPGSSSLPKDFRSAVPCAMTLALSWARPTVAHHVIRSTLYSPRLSGFKTILNLRERTEIITLHYDQKLGTREIASKVPLPHRVVQCFVNTCQGLGPASAYAPGRQYPKSSADSTNPSDSSSPPQLRIRNSLPGQKRAETPTPTNHPVRLKVSLSPQIVNNFVKRAHRYGLVATEPKRRAREFSTSQSSAASRTSAPLEPLTTEQRLEVIKLVDEKNLSAYMISRAMGLPNSLVLSLVRAYKKTGEINKHPQPKIKTTPQEFEEIFSYYTIGAIPLQIASVMSMSIKTLNTIIMKHRKAGNTKRYLTTVEERHQIVASHNEGLSSSDIAGQMSLPPAAIDGIIKWYQKTGTVEFGKRDVSNLTAAEMDELRQLLAQHPSWTIAQIARESKIDVPMPTIRNFLVREGAIPDKAPDKAPGDGAEKERSIRSKLTTAEMDELCRIRSEHPSWPLRRIANETGISERTVWGFFTREQKYMKEYKPKIDGMLFREPAHRPRLTLEQQDGLYRLRVKHPSWTLSEISKESGISLHTVSAFFSRKQKYMQQYKPPVLDDDE</sequence>
<gene>
    <name evidence="2" type="ORF">FN846DRAFT_41619</name>
</gene>
<dbReference type="Gene3D" id="1.10.10.10">
    <property type="entry name" value="Winged helix-like DNA-binding domain superfamily/Winged helix DNA-binding domain"/>
    <property type="match status" value="1"/>
</dbReference>
<comment type="caution">
    <text evidence="2">The sequence shown here is derived from an EMBL/GenBank/DDBJ whole genome shotgun (WGS) entry which is preliminary data.</text>
</comment>
<feature type="region of interest" description="Disordered" evidence="1">
    <location>
        <begin position="237"/>
        <end position="258"/>
    </location>
</feature>
<evidence type="ECO:0000313" key="2">
    <source>
        <dbReference type="EMBL" id="KAA8913937.1"/>
    </source>
</evidence>
<dbReference type="InterPro" id="IPR009057">
    <property type="entry name" value="Homeodomain-like_sf"/>
</dbReference>
<evidence type="ECO:0000313" key="3">
    <source>
        <dbReference type="Proteomes" id="UP000326924"/>
    </source>
</evidence>
<dbReference type="InParanoid" id="A0A5J5F9C6"/>
<evidence type="ECO:0000256" key="1">
    <source>
        <dbReference type="SAM" id="MobiDB-lite"/>
    </source>
</evidence>
<feature type="region of interest" description="Disordered" evidence="1">
    <location>
        <begin position="162"/>
        <end position="207"/>
    </location>
</feature>
<feature type="compositionally biased region" description="Low complexity" evidence="1">
    <location>
        <begin position="243"/>
        <end position="255"/>
    </location>
</feature>